<gene>
    <name evidence="2" type="ORF">SI7747_17019300</name>
</gene>
<proteinExistence type="predicted"/>
<dbReference type="AlphaFoldDB" id="A0A7I8JRY1"/>
<reference evidence="2 3" key="1">
    <citation type="submission" date="2019-12" db="EMBL/GenBank/DDBJ databases">
        <authorList>
            <person name="Scholz U."/>
            <person name="Mascher M."/>
            <person name="Fiebig A."/>
        </authorList>
    </citation>
    <scope>NUCLEOTIDE SEQUENCE</scope>
</reference>
<evidence type="ECO:0000313" key="2">
    <source>
        <dbReference type="EMBL" id="CAA2633820.1"/>
    </source>
</evidence>
<accession>A0A7I8JRY1</accession>
<dbReference type="EMBL" id="LR743604">
    <property type="protein sequence ID" value="CAA2633820.1"/>
    <property type="molecule type" value="Genomic_DNA"/>
</dbReference>
<keyword evidence="3" id="KW-1185">Reference proteome</keyword>
<dbReference type="Proteomes" id="UP001189122">
    <property type="component" value="Unassembled WGS sequence"/>
</dbReference>
<dbReference type="EMBL" id="CACRZD030000017">
    <property type="protein sequence ID" value="CAA6672884.1"/>
    <property type="molecule type" value="Genomic_DNA"/>
</dbReference>
<protein>
    <submittedName>
        <fullName evidence="2">Uncharacterized protein</fullName>
    </submittedName>
</protein>
<feature type="region of interest" description="Disordered" evidence="1">
    <location>
        <begin position="1"/>
        <end position="69"/>
    </location>
</feature>
<sequence length="69" mass="7057">MPPARISGGRHRHGGTPAASSPPARLGEGRAQRATFPRPQPAVGEAGLLRGGGGELQRKRPDRQGAAAV</sequence>
<name>A0A7I8JRY1_SPIIN</name>
<organism evidence="2">
    <name type="scientific">Spirodela intermedia</name>
    <name type="common">Intermediate duckweed</name>
    <dbReference type="NCBI Taxonomy" id="51605"/>
    <lineage>
        <taxon>Eukaryota</taxon>
        <taxon>Viridiplantae</taxon>
        <taxon>Streptophyta</taxon>
        <taxon>Embryophyta</taxon>
        <taxon>Tracheophyta</taxon>
        <taxon>Spermatophyta</taxon>
        <taxon>Magnoliopsida</taxon>
        <taxon>Liliopsida</taxon>
        <taxon>Araceae</taxon>
        <taxon>Lemnoideae</taxon>
        <taxon>Spirodela</taxon>
    </lineage>
</organism>
<evidence type="ECO:0000313" key="3">
    <source>
        <dbReference type="Proteomes" id="UP001189122"/>
    </source>
</evidence>
<evidence type="ECO:0000256" key="1">
    <source>
        <dbReference type="SAM" id="MobiDB-lite"/>
    </source>
</evidence>